<dbReference type="PANTHER" id="PTHR30061:SF50">
    <property type="entry name" value="MALTOSE_MALTODEXTRIN-BINDING PERIPLASMIC PROTEIN"/>
    <property type="match status" value="1"/>
</dbReference>
<dbReference type="Pfam" id="PF13416">
    <property type="entry name" value="SBP_bac_8"/>
    <property type="match status" value="1"/>
</dbReference>
<organism evidence="4 5">
    <name type="scientific">Kitasatospora setae (strain ATCC 33774 / DSM 43861 / JCM 3304 / KCC A-0304 / NBRC 14216 / KM-6054)</name>
    <name type="common">Streptomyces setae</name>
    <dbReference type="NCBI Taxonomy" id="452652"/>
    <lineage>
        <taxon>Bacteria</taxon>
        <taxon>Bacillati</taxon>
        <taxon>Actinomycetota</taxon>
        <taxon>Actinomycetes</taxon>
        <taxon>Kitasatosporales</taxon>
        <taxon>Streptomycetaceae</taxon>
        <taxon>Kitasatospora</taxon>
    </lineage>
</organism>
<dbReference type="PANTHER" id="PTHR30061">
    <property type="entry name" value="MALTOSE-BINDING PERIPLASMIC PROTEIN"/>
    <property type="match status" value="1"/>
</dbReference>
<sequence>MSRFVPGCAGASRCGEEMTLSMKKLARGAALAVLAGTVATACAPGTAKTATSADKQTGTVKVWLYDEANRAPKEQVVAQAVADFKAKHAGVEVEVSYIPTDAGPRAEKMKGAFNDPSSAPDVVEFGNTDLFGYTASGGLADITSDLANWEEGKDLPQDLKDTAVVDGKTYGLPWWLGVRALYYRTDVFTELGLQAPTTYDELKSAAEKVRAAHGDLLGIAVGGKYTFGALPFVWANGGDLATSSGSAYTSSIDSAQSQAGVKQYTDLFTDAICPAQQCADLTGGKTVEAFAAGKAGMAILPNSSRSAVEAGAAKGKYAIVPLPGTAAGKIAPAFSGGNDLGVMKSTQHRSLAADFIKELASKKNQLALFDAMGNLPTLTSARAEVVQKQPWLKPFTDTIAAGTKFVPKDAAWAKIDAQSVVPTMLQKVITGKSDVAGATKEAAAAMNASFSGK</sequence>
<evidence type="ECO:0000313" key="5">
    <source>
        <dbReference type="Proteomes" id="UP000007076"/>
    </source>
</evidence>
<dbReference type="eggNOG" id="COG1653">
    <property type="taxonomic scope" value="Bacteria"/>
</dbReference>
<dbReference type="HOGENOM" id="CLU_031285_10_1_11"/>
<dbReference type="Proteomes" id="UP000007076">
    <property type="component" value="Chromosome"/>
</dbReference>
<reference evidence="4 5" key="1">
    <citation type="journal article" date="2010" name="DNA Res.">
        <title>Genome sequence of Kitasatospora setae NBRC 14216T: an evolutionary snapshot of the family Streptomycetaceae.</title>
        <authorList>
            <person name="Ichikawa N."/>
            <person name="Oguchi A."/>
            <person name="Ikeda H."/>
            <person name="Ishikawa J."/>
            <person name="Kitani S."/>
            <person name="Watanabe Y."/>
            <person name="Nakamura S."/>
            <person name="Katano Y."/>
            <person name="Kishi E."/>
            <person name="Sasagawa M."/>
            <person name="Ankai A."/>
            <person name="Fukui S."/>
            <person name="Hashimoto Y."/>
            <person name="Kamata S."/>
            <person name="Otoguro M."/>
            <person name="Tanikawa S."/>
            <person name="Nihira T."/>
            <person name="Horinouchi S."/>
            <person name="Ohnishi Y."/>
            <person name="Hayakawa M."/>
            <person name="Kuzuyama T."/>
            <person name="Arisawa A."/>
            <person name="Nomoto F."/>
            <person name="Miura H."/>
            <person name="Takahashi Y."/>
            <person name="Fujita N."/>
        </authorList>
    </citation>
    <scope>NUCLEOTIDE SEQUENCE [LARGE SCALE GENOMIC DNA]</scope>
    <source>
        <strain evidence="5">ATCC 33774 / DSM 43861 / JCM 3304 / KCC A-0304 / NBRC 14216 / KM-6054</strain>
    </source>
</reference>
<evidence type="ECO:0000256" key="1">
    <source>
        <dbReference type="ARBA" id="ARBA00008520"/>
    </source>
</evidence>
<evidence type="ECO:0000256" key="2">
    <source>
        <dbReference type="ARBA" id="ARBA00022448"/>
    </source>
</evidence>
<dbReference type="GO" id="GO:0015768">
    <property type="term" value="P:maltose transport"/>
    <property type="evidence" value="ECO:0007669"/>
    <property type="project" value="TreeGrafter"/>
</dbReference>
<dbReference type="Gene3D" id="3.40.190.10">
    <property type="entry name" value="Periplasmic binding protein-like II"/>
    <property type="match status" value="2"/>
</dbReference>
<name>E4N943_KITSK</name>
<evidence type="ECO:0000313" key="4">
    <source>
        <dbReference type="EMBL" id="BAJ27724.1"/>
    </source>
</evidence>
<dbReference type="GO" id="GO:0055052">
    <property type="term" value="C:ATP-binding cassette (ABC) transporter complex, substrate-binding subunit-containing"/>
    <property type="evidence" value="ECO:0007669"/>
    <property type="project" value="TreeGrafter"/>
</dbReference>
<gene>
    <name evidence="4" type="ordered locus">KSE_19000</name>
</gene>
<dbReference type="AlphaFoldDB" id="E4N943"/>
<dbReference type="InterPro" id="IPR006059">
    <property type="entry name" value="SBP"/>
</dbReference>
<dbReference type="CDD" id="cd14747">
    <property type="entry name" value="PBP2_MalE"/>
    <property type="match status" value="1"/>
</dbReference>
<dbReference type="GO" id="GO:0042956">
    <property type="term" value="P:maltodextrin transmembrane transport"/>
    <property type="evidence" value="ECO:0007669"/>
    <property type="project" value="TreeGrafter"/>
</dbReference>
<dbReference type="GO" id="GO:1901982">
    <property type="term" value="F:maltose binding"/>
    <property type="evidence" value="ECO:0007669"/>
    <property type="project" value="TreeGrafter"/>
</dbReference>
<protein>
    <submittedName>
        <fullName evidence="4">Putative sugar ABC transporter solute-binding protein</fullName>
    </submittedName>
</protein>
<comment type="similarity">
    <text evidence="1">Belongs to the bacterial solute-binding protein 1 family.</text>
</comment>
<keyword evidence="2" id="KW-0813">Transport</keyword>
<proteinExistence type="inferred from homology"/>
<accession>E4N943</accession>
<evidence type="ECO:0000256" key="3">
    <source>
        <dbReference type="ARBA" id="ARBA00022729"/>
    </source>
</evidence>
<dbReference type="PATRIC" id="fig|452652.3.peg.1904"/>
<dbReference type="SUPFAM" id="SSF53850">
    <property type="entry name" value="Periplasmic binding protein-like II"/>
    <property type="match status" value="1"/>
</dbReference>
<keyword evidence="5" id="KW-1185">Reference proteome</keyword>
<dbReference type="KEGG" id="ksk:KSE_19000"/>
<dbReference type="EMBL" id="AP010968">
    <property type="protein sequence ID" value="BAJ27724.1"/>
    <property type="molecule type" value="Genomic_DNA"/>
</dbReference>
<dbReference type="STRING" id="452652.KSE_19000"/>
<keyword evidence="3" id="KW-0732">Signal</keyword>